<feature type="compositionally biased region" description="Polar residues" evidence="1">
    <location>
        <begin position="235"/>
        <end position="262"/>
    </location>
</feature>
<accession>A0A0D0B0V8</accession>
<reference evidence="3" key="2">
    <citation type="submission" date="2015-01" db="EMBL/GenBank/DDBJ databases">
        <title>Evolutionary Origins and Diversification of the Mycorrhizal Mutualists.</title>
        <authorList>
            <consortium name="DOE Joint Genome Institute"/>
            <consortium name="Mycorrhizal Genomics Consortium"/>
            <person name="Kohler A."/>
            <person name="Kuo A."/>
            <person name="Nagy L.G."/>
            <person name="Floudas D."/>
            <person name="Copeland A."/>
            <person name="Barry K.W."/>
            <person name="Cichocki N."/>
            <person name="Veneault-Fourrey C."/>
            <person name="LaButti K."/>
            <person name="Lindquist E.A."/>
            <person name="Lipzen A."/>
            <person name="Lundell T."/>
            <person name="Morin E."/>
            <person name="Murat C."/>
            <person name="Riley R."/>
            <person name="Ohm R."/>
            <person name="Sun H."/>
            <person name="Tunlid A."/>
            <person name="Henrissat B."/>
            <person name="Grigoriev I.V."/>
            <person name="Hibbett D.S."/>
            <person name="Martin F."/>
        </authorList>
    </citation>
    <scope>NUCLEOTIDE SEQUENCE [LARGE SCALE GENOMIC DNA]</scope>
    <source>
        <strain evidence="3">UH-Slu-Lm8-n1</strain>
    </source>
</reference>
<name>A0A0D0B0V8_9AGAM</name>
<dbReference type="OrthoDB" id="2680944at2759"/>
<evidence type="ECO:0000313" key="3">
    <source>
        <dbReference type="Proteomes" id="UP000054485"/>
    </source>
</evidence>
<dbReference type="STRING" id="930992.A0A0D0B0V8"/>
<dbReference type="InParanoid" id="A0A0D0B0V8"/>
<feature type="compositionally biased region" description="Basic and acidic residues" evidence="1">
    <location>
        <begin position="20"/>
        <end position="49"/>
    </location>
</feature>
<reference evidence="2 3" key="1">
    <citation type="submission" date="2014-04" db="EMBL/GenBank/DDBJ databases">
        <authorList>
            <consortium name="DOE Joint Genome Institute"/>
            <person name="Kuo A."/>
            <person name="Ruytinx J."/>
            <person name="Rineau F."/>
            <person name="Colpaert J."/>
            <person name="Kohler A."/>
            <person name="Nagy L.G."/>
            <person name="Floudas D."/>
            <person name="Copeland A."/>
            <person name="Barry K.W."/>
            <person name="Cichocki N."/>
            <person name="Veneault-Fourrey C."/>
            <person name="LaButti K."/>
            <person name="Lindquist E.A."/>
            <person name="Lipzen A."/>
            <person name="Lundell T."/>
            <person name="Morin E."/>
            <person name="Murat C."/>
            <person name="Sun H."/>
            <person name="Tunlid A."/>
            <person name="Henrissat B."/>
            <person name="Grigoriev I.V."/>
            <person name="Hibbett D.S."/>
            <person name="Martin F."/>
            <person name="Nordberg H.P."/>
            <person name="Cantor M.N."/>
            <person name="Hua S.X."/>
        </authorList>
    </citation>
    <scope>NUCLEOTIDE SEQUENCE [LARGE SCALE GENOMIC DNA]</scope>
    <source>
        <strain evidence="2 3">UH-Slu-Lm8-n1</strain>
    </source>
</reference>
<feature type="compositionally biased region" description="Acidic residues" evidence="1">
    <location>
        <begin position="270"/>
        <end position="281"/>
    </location>
</feature>
<proteinExistence type="predicted"/>
<organism evidence="2 3">
    <name type="scientific">Suillus luteus UH-Slu-Lm8-n1</name>
    <dbReference type="NCBI Taxonomy" id="930992"/>
    <lineage>
        <taxon>Eukaryota</taxon>
        <taxon>Fungi</taxon>
        <taxon>Dikarya</taxon>
        <taxon>Basidiomycota</taxon>
        <taxon>Agaricomycotina</taxon>
        <taxon>Agaricomycetes</taxon>
        <taxon>Agaricomycetidae</taxon>
        <taxon>Boletales</taxon>
        <taxon>Suillineae</taxon>
        <taxon>Suillaceae</taxon>
        <taxon>Suillus</taxon>
    </lineage>
</organism>
<dbReference type="Proteomes" id="UP000054485">
    <property type="component" value="Unassembled WGS sequence"/>
</dbReference>
<dbReference type="EMBL" id="KN835145">
    <property type="protein sequence ID" value="KIK47571.1"/>
    <property type="molecule type" value="Genomic_DNA"/>
</dbReference>
<evidence type="ECO:0000313" key="2">
    <source>
        <dbReference type="EMBL" id="KIK47571.1"/>
    </source>
</evidence>
<feature type="region of interest" description="Disordered" evidence="1">
    <location>
        <begin position="1"/>
        <end position="68"/>
    </location>
</feature>
<dbReference type="HOGENOM" id="CLU_089413_0_0_1"/>
<feature type="region of interest" description="Disordered" evidence="1">
    <location>
        <begin position="167"/>
        <end position="291"/>
    </location>
</feature>
<evidence type="ECO:0000256" key="1">
    <source>
        <dbReference type="SAM" id="MobiDB-lite"/>
    </source>
</evidence>
<feature type="compositionally biased region" description="Basic and acidic residues" evidence="1">
    <location>
        <begin position="217"/>
        <end position="228"/>
    </location>
</feature>
<gene>
    <name evidence="2" type="ORF">CY34DRAFT_799075</name>
</gene>
<dbReference type="AlphaFoldDB" id="A0A0D0B0V8"/>
<feature type="compositionally biased region" description="Polar residues" evidence="1">
    <location>
        <begin position="8"/>
        <end position="19"/>
    </location>
</feature>
<feature type="compositionally biased region" description="Acidic residues" evidence="1">
    <location>
        <begin position="172"/>
        <end position="192"/>
    </location>
</feature>
<keyword evidence="3" id="KW-1185">Reference proteome</keyword>
<sequence length="296" mass="32682">MSIDAEHQSPSQPTATTSDPKGKGKEVNPSVHEDMSGSEESRCDTRAEFPFEQFPSPPGDKSRDARIPNVTASLDPPLMEFTYPPPPPLANDPSWYGQMVADVHRNRAHVKTELELARTEAAEALADVTLAEIELQAERKQMQAFLNRLASVAGKNFVRKMIRKVEQSMNTGDDDEEGLEREDYEDSSASDEGEVHHQDAEEENFGGGDREIDEGAQDAKDGTDHESFSDGEAISLQSSEPQPAYESPNSSPQGISHQQTSPDWRRGDGADSDDEYSSGEDDTPRYVTHLNPIIFF</sequence>
<protein>
    <submittedName>
        <fullName evidence="2">Uncharacterized protein</fullName>
    </submittedName>
</protein>